<name>A0A2G8BF43_9MYCO</name>
<dbReference type="AlphaFoldDB" id="A0A2G8BF43"/>
<proteinExistence type="predicted"/>
<sequence>MALSNRDRVDRAQELLGTALDAFLQRVLQPELPKGADWTAMLAAKDGAKGITGKTYNRVDPYRTWPGLRDRQVFEDGLWSVYDN</sequence>
<evidence type="ECO:0000313" key="2">
    <source>
        <dbReference type="Proteomes" id="UP000595446"/>
    </source>
</evidence>
<keyword evidence="2" id="KW-1185">Reference proteome</keyword>
<evidence type="ECO:0000313" key="1">
    <source>
        <dbReference type="EMBL" id="BCO34023.1"/>
    </source>
</evidence>
<protein>
    <submittedName>
        <fullName evidence="1">Uncharacterized protein</fullName>
    </submittedName>
</protein>
<gene>
    <name evidence="1" type="ORF">MHEC_04560</name>
</gene>
<accession>A0A2G8BF43</accession>
<reference evidence="1 2" key="1">
    <citation type="submission" date="2020-12" db="EMBL/GenBank/DDBJ databases">
        <title>Complete genome sequence of Mycobacterium heckeshornense JCM 15655T, closely related to a pathogenic non-tuberculous mycobacterial species Mycobacterium xenopi.</title>
        <authorList>
            <person name="Yoshida M."/>
            <person name="Fukano H."/>
            <person name="Asakura T."/>
            <person name="Suzuki M."/>
            <person name="Hoshino Y."/>
        </authorList>
    </citation>
    <scope>NUCLEOTIDE SEQUENCE [LARGE SCALE GENOMIC DNA]</scope>
    <source>
        <strain evidence="1 2">JCM 15655</strain>
    </source>
</reference>
<dbReference type="RefSeq" id="WP_048891119.1">
    <property type="nucleotide sequence ID" value="NZ_AP024237.1"/>
</dbReference>
<organism evidence="1 2">
    <name type="scientific">Mycobacterium heckeshornense</name>
    <dbReference type="NCBI Taxonomy" id="110505"/>
    <lineage>
        <taxon>Bacteria</taxon>
        <taxon>Bacillati</taxon>
        <taxon>Actinomycetota</taxon>
        <taxon>Actinomycetes</taxon>
        <taxon>Mycobacteriales</taxon>
        <taxon>Mycobacteriaceae</taxon>
        <taxon>Mycobacterium</taxon>
    </lineage>
</organism>
<dbReference type="Proteomes" id="UP000595446">
    <property type="component" value="Chromosome"/>
</dbReference>
<dbReference type="EMBL" id="AP024237">
    <property type="protein sequence ID" value="BCO34023.1"/>
    <property type="molecule type" value="Genomic_DNA"/>
</dbReference>